<dbReference type="EnsemblPlants" id="AET5Gv21061800.6">
    <property type="protein sequence ID" value="AET5Gv21061800.6"/>
    <property type="gene ID" value="AET5Gv21061800"/>
</dbReference>
<dbReference type="Gramene" id="AET5Gv21061800.6">
    <property type="protein sequence ID" value="AET5Gv21061800.6"/>
    <property type="gene ID" value="AET5Gv21061800"/>
</dbReference>
<proteinExistence type="predicted"/>
<dbReference type="AlphaFoldDB" id="A0A453M6A6"/>
<evidence type="ECO:0000313" key="1">
    <source>
        <dbReference type="EnsemblPlants" id="AET5Gv21061800.6"/>
    </source>
</evidence>
<organism evidence="1 2">
    <name type="scientific">Aegilops tauschii subsp. strangulata</name>
    <name type="common">Goatgrass</name>
    <dbReference type="NCBI Taxonomy" id="200361"/>
    <lineage>
        <taxon>Eukaryota</taxon>
        <taxon>Viridiplantae</taxon>
        <taxon>Streptophyta</taxon>
        <taxon>Embryophyta</taxon>
        <taxon>Tracheophyta</taxon>
        <taxon>Spermatophyta</taxon>
        <taxon>Magnoliopsida</taxon>
        <taxon>Liliopsida</taxon>
        <taxon>Poales</taxon>
        <taxon>Poaceae</taxon>
        <taxon>BOP clade</taxon>
        <taxon>Pooideae</taxon>
        <taxon>Triticodae</taxon>
        <taxon>Triticeae</taxon>
        <taxon>Triticinae</taxon>
        <taxon>Aegilops</taxon>
    </lineage>
</organism>
<protein>
    <submittedName>
        <fullName evidence="1">Uncharacterized protein</fullName>
    </submittedName>
</protein>
<accession>A0A453M6A6</accession>
<keyword evidence="2" id="KW-1185">Reference proteome</keyword>
<reference evidence="1" key="3">
    <citation type="journal article" date="2017" name="Nature">
        <title>Genome sequence of the progenitor of the wheat D genome Aegilops tauschii.</title>
        <authorList>
            <person name="Luo M.C."/>
            <person name="Gu Y.Q."/>
            <person name="Puiu D."/>
            <person name="Wang H."/>
            <person name="Twardziok S.O."/>
            <person name="Deal K.R."/>
            <person name="Huo N."/>
            <person name="Zhu T."/>
            <person name="Wang L."/>
            <person name="Wang Y."/>
            <person name="McGuire P.E."/>
            <person name="Liu S."/>
            <person name="Long H."/>
            <person name="Ramasamy R.K."/>
            <person name="Rodriguez J.C."/>
            <person name="Van S.L."/>
            <person name="Yuan L."/>
            <person name="Wang Z."/>
            <person name="Xia Z."/>
            <person name="Xiao L."/>
            <person name="Anderson O.D."/>
            <person name="Ouyang S."/>
            <person name="Liang Y."/>
            <person name="Zimin A.V."/>
            <person name="Pertea G."/>
            <person name="Qi P."/>
            <person name="Bennetzen J.L."/>
            <person name="Dai X."/>
            <person name="Dawson M.W."/>
            <person name="Muller H.G."/>
            <person name="Kugler K."/>
            <person name="Rivarola-Duarte L."/>
            <person name="Spannagl M."/>
            <person name="Mayer K.F.X."/>
            <person name="Lu F.H."/>
            <person name="Bevan M.W."/>
            <person name="Leroy P."/>
            <person name="Li P."/>
            <person name="You F.M."/>
            <person name="Sun Q."/>
            <person name="Liu Z."/>
            <person name="Lyons E."/>
            <person name="Wicker T."/>
            <person name="Salzberg S.L."/>
            <person name="Devos K.M."/>
            <person name="Dvorak J."/>
        </authorList>
    </citation>
    <scope>NUCLEOTIDE SEQUENCE [LARGE SCALE GENOMIC DNA]</scope>
    <source>
        <strain evidence="1">cv. AL8/78</strain>
    </source>
</reference>
<reference evidence="1" key="5">
    <citation type="journal article" date="2021" name="G3 (Bethesda)">
        <title>Aegilops tauschii genome assembly Aet v5.0 features greater sequence contiguity and improved annotation.</title>
        <authorList>
            <person name="Wang L."/>
            <person name="Zhu T."/>
            <person name="Rodriguez J.C."/>
            <person name="Deal K.R."/>
            <person name="Dubcovsky J."/>
            <person name="McGuire P.E."/>
            <person name="Lux T."/>
            <person name="Spannagl M."/>
            <person name="Mayer K.F.X."/>
            <person name="Baldrich P."/>
            <person name="Meyers B.C."/>
            <person name="Huo N."/>
            <person name="Gu Y.Q."/>
            <person name="Zhou H."/>
            <person name="Devos K.M."/>
            <person name="Bennetzen J.L."/>
            <person name="Unver T."/>
            <person name="Budak H."/>
            <person name="Gulick P.J."/>
            <person name="Galiba G."/>
            <person name="Kalapos B."/>
            <person name="Nelson D.R."/>
            <person name="Li P."/>
            <person name="You F.M."/>
            <person name="Luo M.C."/>
            <person name="Dvorak J."/>
        </authorList>
    </citation>
    <scope>NUCLEOTIDE SEQUENCE [LARGE SCALE GENOMIC DNA]</scope>
    <source>
        <strain evidence="1">cv. AL8/78</strain>
    </source>
</reference>
<sequence>MDGREYINLVIANRTGTRSTMTFTEAKPNRGHPTMLMWYVLRTKASLCQQVL</sequence>
<reference evidence="2" key="1">
    <citation type="journal article" date="2014" name="Science">
        <title>Ancient hybridizations among the ancestral genomes of bread wheat.</title>
        <authorList>
            <consortium name="International Wheat Genome Sequencing Consortium,"/>
            <person name="Marcussen T."/>
            <person name="Sandve S.R."/>
            <person name="Heier L."/>
            <person name="Spannagl M."/>
            <person name="Pfeifer M."/>
            <person name="Jakobsen K.S."/>
            <person name="Wulff B.B."/>
            <person name="Steuernagel B."/>
            <person name="Mayer K.F."/>
            <person name="Olsen O.A."/>
        </authorList>
    </citation>
    <scope>NUCLEOTIDE SEQUENCE [LARGE SCALE GENOMIC DNA]</scope>
    <source>
        <strain evidence="2">cv. AL8/78</strain>
    </source>
</reference>
<name>A0A453M6A6_AEGTS</name>
<reference evidence="1" key="4">
    <citation type="submission" date="2019-03" db="UniProtKB">
        <authorList>
            <consortium name="EnsemblPlants"/>
        </authorList>
    </citation>
    <scope>IDENTIFICATION</scope>
</reference>
<dbReference type="Proteomes" id="UP000015105">
    <property type="component" value="Chromosome 5D"/>
</dbReference>
<reference evidence="2" key="2">
    <citation type="journal article" date="2017" name="Nat. Plants">
        <title>The Aegilops tauschii genome reveals multiple impacts of transposons.</title>
        <authorList>
            <person name="Zhao G."/>
            <person name="Zou C."/>
            <person name="Li K."/>
            <person name="Wang K."/>
            <person name="Li T."/>
            <person name="Gao L."/>
            <person name="Zhang X."/>
            <person name="Wang H."/>
            <person name="Yang Z."/>
            <person name="Liu X."/>
            <person name="Jiang W."/>
            <person name="Mao L."/>
            <person name="Kong X."/>
            <person name="Jiao Y."/>
            <person name="Jia J."/>
        </authorList>
    </citation>
    <scope>NUCLEOTIDE SEQUENCE [LARGE SCALE GENOMIC DNA]</scope>
    <source>
        <strain evidence="2">cv. AL8/78</strain>
    </source>
</reference>
<evidence type="ECO:0000313" key="2">
    <source>
        <dbReference type="Proteomes" id="UP000015105"/>
    </source>
</evidence>